<accession>A0A633DMF2</accession>
<keyword evidence="1" id="KW-0812">Transmembrane</keyword>
<sequence>MSSAKNNIWPAYVDMMTVLLMVYVLISAILGVIIAQVKETEYQEKQRNAEIITESKEKELYNVNSTQNSIKNSNKILNE</sequence>
<dbReference type="AlphaFoldDB" id="A0A633DMF2"/>
<dbReference type="EMBL" id="AAMGRQ010000090">
    <property type="protein sequence ID" value="EDH1796558.1"/>
    <property type="molecule type" value="Genomic_DNA"/>
</dbReference>
<proteinExistence type="predicted"/>
<feature type="transmembrane region" description="Helical" evidence="1">
    <location>
        <begin position="15"/>
        <end position="37"/>
    </location>
</feature>
<reference evidence="2" key="1">
    <citation type="submission" date="2019-10" db="EMBL/GenBank/DDBJ databases">
        <authorList>
            <consortium name="PulseNet: The National Subtyping Network for Foodborne Disease Surveillance"/>
            <person name="Tarr C.L."/>
            <person name="Trees E."/>
            <person name="Katz L.S."/>
            <person name="Carleton-Romer H.A."/>
            <person name="Stroika S."/>
            <person name="Kucerova Z."/>
            <person name="Roache K.F."/>
            <person name="Sabol A.L."/>
            <person name="Besser J."/>
            <person name="Gerner-Smidt P."/>
        </authorList>
    </citation>
    <scope>NUCLEOTIDE SEQUENCE</scope>
    <source>
        <strain evidence="2">PNUSAS100866</strain>
    </source>
</reference>
<name>A0A633DMF2_SALER</name>
<protein>
    <submittedName>
        <fullName evidence="2">Uncharacterized protein</fullName>
    </submittedName>
</protein>
<evidence type="ECO:0000256" key="1">
    <source>
        <dbReference type="SAM" id="Phobius"/>
    </source>
</evidence>
<organism evidence="2">
    <name type="scientific">Salmonella enterica</name>
    <name type="common">Salmonella choleraesuis</name>
    <dbReference type="NCBI Taxonomy" id="28901"/>
    <lineage>
        <taxon>Bacteria</taxon>
        <taxon>Pseudomonadati</taxon>
        <taxon>Pseudomonadota</taxon>
        <taxon>Gammaproteobacteria</taxon>
        <taxon>Enterobacterales</taxon>
        <taxon>Enterobacteriaceae</taxon>
        <taxon>Salmonella</taxon>
    </lineage>
</organism>
<comment type="caution">
    <text evidence="2">The sequence shown here is derived from an EMBL/GenBank/DDBJ whole genome shotgun (WGS) entry which is preliminary data.</text>
</comment>
<keyword evidence="1" id="KW-0472">Membrane</keyword>
<gene>
    <name evidence="2" type="ORF">GC469_25075</name>
</gene>
<feature type="non-terminal residue" evidence="2">
    <location>
        <position position="79"/>
    </location>
</feature>
<keyword evidence="1" id="KW-1133">Transmembrane helix</keyword>
<evidence type="ECO:0000313" key="2">
    <source>
        <dbReference type="EMBL" id="EDH1796558.1"/>
    </source>
</evidence>